<comment type="caution">
    <text evidence="1">The sequence shown here is derived from an EMBL/GenBank/DDBJ whole genome shotgun (WGS) entry which is preliminary data.</text>
</comment>
<organism evidence="1">
    <name type="scientific">bioreactor metagenome</name>
    <dbReference type="NCBI Taxonomy" id="1076179"/>
    <lineage>
        <taxon>unclassified sequences</taxon>
        <taxon>metagenomes</taxon>
        <taxon>ecological metagenomes</taxon>
    </lineage>
</organism>
<dbReference type="InterPro" id="IPR007536">
    <property type="entry name" value="16SrRNA_methylTrfase_J"/>
</dbReference>
<evidence type="ECO:0000313" key="1">
    <source>
        <dbReference type="EMBL" id="MPN16796.1"/>
    </source>
</evidence>
<accession>A0A645FSU6</accession>
<keyword evidence="1" id="KW-0808">Transferase</keyword>
<dbReference type="PANTHER" id="PTHR36112">
    <property type="entry name" value="RIBOSOMAL RNA SMALL SUBUNIT METHYLTRANSFERASE J"/>
    <property type="match status" value="1"/>
</dbReference>
<dbReference type="InterPro" id="IPR029063">
    <property type="entry name" value="SAM-dependent_MTases_sf"/>
</dbReference>
<dbReference type="EMBL" id="VSSQ01063791">
    <property type="protein sequence ID" value="MPN16796.1"/>
    <property type="molecule type" value="Genomic_DNA"/>
</dbReference>
<proteinExistence type="predicted"/>
<protein>
    <submittedName>
        <fullName evidence="1">Ribosomal RNA small subunit methyltransferase J</fullName>
        <ecNumber evidence="1">2.1.1.242</ecNumber>
    </submittedName>
</protein>
<dbReference type="AlphaFoldDB" id="A0A645FSU6"/>
<dbReference type="SUPFAM" id="SSF53335">
    <property type="entry name" value="S-adenosyl-L-methionine-dependent methyltransferases"/>
    <property type="match status" value="1"/>
</dbReference>
<gene>
    <name evidence="1" type="primary">rsmJ_4</name>
    <name evidence="1" type="ORF">SDC9_164143</name>
</gene>
<reference evidence="1" key="1">
    <citation type="submission" date="2019-08" db="EMBL/GenBank/DDBJ databases">
        <authorList>
            <person name="Kucharzyk K."/>
            <person name="Murdoch R.W."/>
            <person name="Higgins S."/>
            <person name="Loffler F."/>
        </authorList>
    </citation>
    <scope>NUCLEOTIDE SEQUENCE</scope>
</reference>
<dbReference type="Pfam" id="PF04445">
    <property type="entry name" value="SAM_MT"/>
    <property type="match status" value="1"/>
</dbReference>
<sequence>MLENKLDALIVATNKGPQVFSSEGTLFFHPGMAALRLKSLMQGGKDNFVEALGLKRGMKVLDCTMGLAGDATIAAHICGDTGKVVAIEASEPVWFVVTNGLKSYKDEDENLIKAFHCIETVQTTAEDYLKDLPDNSFDVVYFDPMFRHPVCSSANMVPLRPVAYDKPLEEAIIRQALRVAPVVVVKERSVETLEKLGMSEVHGGRYSRVKYGVRRRK</sequence>
<dbReference type="PANTHER" id="PTHR36112:SF1">
    <property type="entry name" value="RIBOSOMAL RNA SMALL SUBUNIT METHYLTRANSFERASE J"/>
    <property type="match status" value="1"/>
</dbReference>
<dbReference type="EC" id="2.1.1.242" evidence="1"/>
<dbReference type="GO" id="GO:0008990">
    <property type="term" value="F:rRNA (guanine-N2-)-methyltransferase activity"/>
    <property type="evidence" value="ECO:0007669"/>
    <property type="project" value="InterPro"/>
</dbReference>
<dbReference type="Gene3D" id="3.40.50.150">
    <property type="entry name" value="Vaccinia Virus protein VP39"/>
    <property type="match status" value="1"/>
</dbReference>
<name>A0A645FSU6_9ZZZZ</name>
<keyword evidence="1" id="KW-0489">Methyltransferase</keyword>